<dbReference type="PANTHER" id="PTHR10694">
    <property type="entry name" value="LYSINE-SPECIFIC DEMETHYLASE"/>
    <property type="match status" value="1"/>
</dbReference>
<sequence length="1594" mass="176988">MSAEAIAEMAPAPVPVPVLEPVPEPEHAQIEVASATESPNAARASPKPTTGLHSPPDSNNAMKLDGDDDSELSDLDDPEPEPPSSHAEPEQSTDVGPDVPAEEHVGVEAAAEQDEDIGPVLPDHWSGTVPVFKPDMHQFKDFKKFMEKVDPYGMKSGIVKIIPPADWKEKLPDYHDLVKQIRVREPIKQDIMGTNGTYRQVNLLHQRSYNLPQWRQLCDQSEHQPPAKRGERRANAERSRPPPRSKAASSSTTTAPKGRSGRATRGRAKKAAIDGASGQDRPMTPVSPKPSEDVMESVEQDDPGADVEDEDDAPRAPGRMGASRQPKAKTQSTSARRKYSRREASARIDEEAFKDWDYNMDISDYTPERCEELERIYWKTLTYAQPLYGADLLGTLFSEDTELWNLNKLPNLLDVLGSKIPGVNTAYLYLGMWKATFAWHLEDVDLYSINYLHFGAPKQWYSISQGDARRFETAMKSIWPTDAKACDQFLRHKAFLISPNHLQSHFNIKVNKVVSYPGEFVVTYPYGYHSGYNLGYNCAEAVNFALDSWLPMGRIAKKCECAQAQDSVWIDVHEIERKLRGESTDYEETEDEEDDEEDEEEDEEESLHTSTVIKIKQPSRKRKRTATDRGEKKAKKIRLRVRIKTQIEPPCCLCPNTILDSELLPTDDGRKAHRMCALYGPETWVETVDGQEIVANAANISKARLELKCLYCRSKRGACFQCSYKKCARSYHATCAAAAGVFVEEGEVPIFGEDGTEYKEQAFEFSCRFHRSKRDKKLNGETLDDCKKVLEAAAALKKGDLAQLQYYRGEIFAGVVVDNRHDEQTFLVEIIPNGDRVEVEWKWLLIPDPSDFRMQKASPNAIPMPTSRTAKERINATKRAVEELPRAQDDFVEGFTWAEFHTADNPTNKAQVKIDFSKENQVWYYLGRTSTEARAQYTENLRKQAHNSKSNFLDTIPRQAPPVVARQWPAPYNNNPTKVDRPYQYKPKTPVLSAYNPYSYTQQRQPAQPFTPSQHSDQKYSRQPYTVQQFAPNGLATKPFPTSTSTFVPQGGARPPYNNQATPKTVFQSSVPTPQTAPQQHYTGLGAVPQTTPRPVQLPKPTVPHSAPAHSHNKSVPFGTDPRYRTSSTYGSARYDKGSSSPFSYGIMQPPGLGTTPSPQNGQVFQAQARERSSSAASAMSLPMTSSAIGPSSQGLGSGGQAQVVKLPIPRPPPPSVLQKYAFFQVHHNRDSTKYRTPYAPWGGFTNGYEGNLRAHLMKTPDALFGYKKQSPEMNAALPSIPQYSSETSVGSKSSQNHSPHAAGLEAPQQSMPLVPSAQGASSPATPTPDSTKALQTASGSYDPDSVLTKLHPAIRAQYAAMLQRRQSQDQQHTPAPTQSQPRQEHSSPAPPVTARCPFTPPNAQNLRTSNSVLPLQPASEHQYQNHVPPVQPQSLPHMSCSVPQQVPPQPSADGPQTSTIEFQDVLSMVPGHSEQRASPQQRAQPSTPSSQSRPITLRQTPVPPPRPWEQLQRAVPATVMPPPPPAQPLATTTGIDHTMTNTGPETLQPDPNQGHQPSNVSGPFWQTLPQTMPNSNSLSPQASFDPFQFINFQ</sequence>
<keyword evidence="5" id="KW-0862">Zinc</keyword>
<dbReference type="InterPro" id="IPR034732">
    <property type="entry name" value="EPHD"/>
</dbReference>
<dbReference type="OrthoDB" id="9547406at2759"/>
<dbReference type="RefSeq" id="XP_045960928.1">
    <property type="nucleotide sequence ID" value="XM_046106665.1"/>
</dbReference>
<feature type="region of interest" description="Disordered" evidence="7">
    <location>
        <begin position="1002"/>
        <end position="1141"/>
    </location>
</feature>
<proteinExistence type="inferred from homology"/>
<feature type="compositionally biased region" description="Polar residues" evidence="7">
    <location>
        <begin position="1365"/>
        <end position="1382"/>
    </location>
</feature>
<dbReference type="EMBL" id="JAGPXC010000002">
    <property type="protein sequence ID" value="KAH6656694.1"/>
    <property type="molecule type" value="Genomic_DNA"/>
</dbReference>
<evidence type="ECO:0000256" key="7">
    <source>
        <dbReference type="SAM" id="MobiDB-lite"/>
    </source>
</evidence>
<comment type="catalytic activity">
    <reaction evidence="6">
        <text>N(6),N(6),N(6)-trimethyl-L-lysyl(9)-[histone H3] + 2 2-oxoglutarate + 2 O2 = N(6)-methyl-L-lysyl(9)-[histone H3] + 2 formaldehyde + 2 succinate + 2 CO2</text>
        <dbReference type="Rhea" id="RHEA:60200"/>
        <dbReference type="Rhea" id="RHEA-COMP:15538"/>
        <dbReference type="Rhea" id="RHEA-COMP:15542"/>
        <dbReference type="ChEBI" id="CHEBI:15379"/>
        <dbReference type="ChEBI" id="CHEBI:16526"/>
        <dbReference type="ChEBI" id="CHEBI:16810"/>
        <dbReference type="ChEBI" id="CHEBI:16842"/>
        <dbReference type="ChEBI" id="CHEBI:30031"/>
        <dbReference type="ChEBI" id="CHEBI:61929"/>
        <dbReference type="ChEBI" id="CHEBI:61961"/>
        <dbReference type="EC" id="1.14.11.66"/>
    </reaction>
</comment>
<feature type="region of interest" description="Disordered" evidence="7">
    <location>
        <begin position="1"/>
        <end position="99"/>
    </location>
</feature>
<feature type="region of interest" description="Disordered" evidence="7">
    <location>
        <begin position="580"/>
        <end position="633"/>
    </location>
</feature>
<feature type="compositionally biased region" description="Low complexity" evidence="7">
    <location>
        <begin position="245"/>
        <end position="258"/>
    </location>
</feature>
<feature type="region of interest" description="Disordered" evidence="7">
    <location>
        <begin position="1471"/>
        <end position="1509"/>
    </location>
</feature>
<evidence type="ECO:0000256" key="2">
    <source>
        <dbReference type="ARBA" id="ARBA00012900"/>
    </source>
</evidence>
<protein>
    <recommendedName>
        <fullName evidence="2">[histone H3]-trimethyl-L-lysine(9) demethylase</fullName>
        <ecNumber evidence="2">1.14.11.66</ecNumber>
    </recommendedName>
</protein>
<dbReference type="GO" id="GO:0051864">
    <property type="term" value="F:histone H3K36 demethylase activity"/>
    <property type="evidence" value="ECO:0007669"/>
    <property type="project" value="TreeGrafter"/>
</dbReference>
<dbReference type="GO" id="GO:0005634">
    <property type="term" value="C:nucleus"/>
    <property type="evidence" value="ECO:0007669"/>
    <property type="project" value="TreeGrafter"/>
</dbReference>
<dbReference type="SMART" id="SM00545">
    <property type="entry name" value="JmjN"/>
    <property type="match status" value="1"/>
</dbReference>
<organism evidence="11 12">
    <name type="scientific">Truncatella angustata</name>
    <dbReference type="NCBI Taxonomy" id="152316"/>
    <lineage>
        <taxon>Eukaryota</taxon>
        <taxon>Fungi</taxon>
        <taxon>Dikarya</taxon>
        <taxon>Ascomycota</taxon>
        <taxon>Pezizomycotina</taxon>
        <taxon>Sordariomycetes</taxon>
        <taxon>Xylariomycetidae</taxon>
        <taxon>Amphisphaeriales</taxon>
        <taxon>Sporocadaceae</taxon>
        <taxon>Truncatella</taxon>
    </lineage>
</organism>
<dbReference type="GO" id="GO:0008270">
    <property type="term" value="F:zinc ion binding"/>
    <property type="evidence" value="ECO:0007669"/>
    <property type="project" value="UniProtKB-KW"/>
</dbReference>
<evidence type="ECO:0000259" key="8">
    <source>
        <dbReference type="PROSITE" id="PS51183"/>
    </source>
</evidence>
<feature type="compositionally biased region" description="Polar residues" evidence="7">
    <location>
        <begin position="1002"/>
        <end position="1031"/>
    </location>
</feature>
<dbReference type="GeneID" id="70135556"/>
<comment type="caution">
    <text evidence="11">The sequence shown here is derived from an EMBL/GenBank/DDBJ whole genome shotgun (WGS) entry which is preliminary data.</text>
</comment>
<feature type="compositionally biased region" description="Basic and acidic residues" evidence="7">
    <location>
        <begin position="228"/>
        <end position="240"/>
    </location>
</feature>
<dbReference type="InterPro" id="IPR003349">
    <property type="entry name" value="JmjN"/>
</dbReference>
<feature type="region of interest" description="Disordered" evidence="7">
    <location>
        <begin position="1172"/>
        <end position="1201"/>
    </location>
</feature>
<evidence type="ECO:0000259" key="9">
    <source>
        <dbReference type="PROSITE" id="PS51184"/>
    </source>
</evidence>
<name>A0A9P8UR43_9PEZI</name>
<keyword evidence="3" id="KW-0479">Metal-binding</keyword>
<dbReference type="InterPro" id="IPR003347">
    <property type="entry name" value="JmjC_dom"/>
</dbReference>
<dbReference type="InterPro" id="IPR013083">
    <property type="entry name" value="Znf_RING/FYVE/PHD"/>
</dbReference>
<dbReference type="Proteomes" id="UP000758603">
    <property type="component" value="Unassembled WGS sequence"/>
</dbReference>
<feature type="compositionally biased region" description="Low complexity" evidence="7">
    <location>
        <begin position="1"/>
        <end position="11"/>
    </location>
</feature>
<feature type="compositionally biased region" description="Acidic residues" evidence="7">
    <location>
        <begin position="293"/>
        <end position="312"/>
    </location>
</feature>
<feature type="domain" description="PHD-type" evidence="10">
    <location>
        <begin position="648"/>
        <end position="771"/>
    </location>
</feature>
<dbReference type="InterPro" id="IPR055500">
    <property type="entry name" value="DUF7072"/>
</dbReference>
<reference evidence="11" key="1">
    <citation type="journal article" date="2021" name="Nat. Commun.">
        <title>Genetic determinants of endophytism in the Arabidopsis root mycobiome.</title>
        <authorList>
            <person name="Mesny F."/>
            <person name="Miyauchi S."/>
            <person name="Thiergart T."/>
            <person name="Pickel B."/>
            <person name="Atanasova L."/>
            <person name="Karlsson M."/>
            <person name="Huettel B."/>
            <person name="Barry K.W."/>
            <person name="Haridas S."/>
            <person name="Chen C."/>
            <person name="Bauer D."/>
            <person name="Andreopoulos W."/>
            <person name="Pangilinan J."/>
            <person name="LaButti K."/>
            <person name="Riley R."/>
            <person name="Lipzen A."/>
            <person name="Clum A."/>
            <person name="Drula E."/>
            <person name="Henrissat B."/>
            <person name="Kohler A."/>
            <person name="Grigoriev I.V."/>
            <person name="Martin F.M."/>
            <person name="Hacquard S."/>
        </authorList>
    </citation>
    <scope>NUCLEOTIDE SEQUENCE</scope>
    <source>
        <strain evidence="11">MPI-SDFR-AT-0073</strain>
    </source>
</reference>
<feature type="region of interest" description="Disordered" evidence="7">
    <location>
        <begin position="1535"/>
        <end position="1565"/>
    </location>
</feature>
<dbReference type="Gene3D" id="3.30.40.10">
    <property type="entry name" value="Zinc/RING finger domain, C3HC4 (zinc finger)"/>
    <property type="match status" value="1"/>
</dbReference>
<feature type="compositionally biased region" description="Acidic residues" evidence="7">
    <location>
        <begin position="584"/>
        <end position="605"/>
    </location>
</feature>
<feature type="region of interest" description="Disordered" evidence="7">
    <location>
        <begin position="221"/>
        <end position="344"/>
    </location>
</feature>
<dbReference type="SUPFAM" id="SSF51197">
    <property type="entry name" value="Clavaminate synthase-like"/>
    <property type="match status" value="1"/>
</dbReference>
<feature type="region of interest" description="Disordered" evidence="7">
    <location>
        <begin position="1425"/>
        <end position="1458"/>
    </location>
</feature>
<dbReference type="FunFam" id="2.60.120.650:FF:000024">
    <property type="entry name" value="Putative jumonji family transcription factor"/>
    <property type="match status" value="1"/>
</dbReference>
<dbReference type="InterPro" id="IPR001965">
    <property type="entry name" value="Znf_PHD"/>
</dbReference>
<dbReference type="CDD" id="cd15571">
    <property type="entry name" value="ePHD"/>
    <property type="match status" value="1"/>
</dbReference>
<evidence type="ECO:0000256" key="3">
    <source>
        <dbReference type="ARBA" id="ARBA00022723"/>
    </source>
</evidence>
<feature type="region of interest" description="Disordered" evidence="7">
    <location>
        <begin position="1362"/>
        <end position="1409"/>
    </location>
</feature>
<dbReference type="PROSITE" id="PS51805">
    <property type="entry name" value="EPHD"/>
    <property type="match status" value="1"/>
</dbReference>
<dbReference type="Pfam" id="PF13832">
    <property type="entry name" value="zf-HC5HC2H_2"/>
    <property type="match status" value="1"/>
</dbReference>
<feature type="compositionally biased region" description="Polar residues" evidence="7">
    <location>
        <begin position="47"/>
        <end position="61"/>
    </location>
</feature>
<dbReference type="EC" id="1.14.11.66" evidence="2"/>
<feature type="domain" description="JmjC" evidence="9">
    <location>
        <begin position="398"/>
        <end position="561"/>
    </location>
</feature>
<feature type="compositionally biased region" description="Polar residues" evidence="7">
    <location>
        <begin position="1282"/>
        <end position="1299"/>
    </location>
</feature>
<accession>A0A9P8UR43</accession>
<feature type="region of interest" description="Disordered" evidence="7">
    <location>
        <begin position="1282"/>
        <end position="1346"/>
    </location>
</feature>
<keyword evidence="4" id="KW-0863">Zinc-finger</keyword>
<evidence type="ECO:0000313" key="12">
    <source>
        <dbReference type="Proteomes" id="UP000758603"/>
    </source>
</evidence>
<dbReference type="GO" id="GO:0000785">
    <property type="term" value="C:chromatin"/>
    <property type="evidence" value="ECO:0007669"/>
    <property type="project" value="TreeGrafter"/>
</dbReference>
<feature type="compositionally biased region" description="Polar residues" evidence="7">
    <location>
        <begin position="1535"/>
        <end position="1562"/>
    </location>
</feature>
<evidence type="ECO:0000256" key="4">
    <source>
        <dbReference type="ARBA" id="ARBA00022771"/>
    </source>
</evidence>
<dbReference type="Pfam" id="PF02375">
    <property type="entry name" value="JmjN"/>
    <property type="match status" value="1"/>
</dbReference>
<feature type="compositionally biased region" description="Acidic residues" evidence="7">
    <location>
        <begin position="66"/>
        <end position="80"/>
    </location>
</feature>
<evidence type="ECO:0000256" key="1">
    <source>
        <dbReference type="ARBA" id="ARBA00009711"/>
    </source>
</evidence>
<dbReference type="PROSITE" id="PS51183">
    <property type="entry name" value="JMJN"/>
    <property type="match status" value="1"/>
</dbReference>
<feature type="region of interest" description="Disordered" evidence="7">
    <location>
        <begin position="964"/>
        <end position="985"/>
    </location>
</feature>
<evidence type="ECO:0000259" key="10">
    <source>
        <dbReference type="PROSITE" id="PS51805"/>
    </source>
</evidence>
<comment type="similarity">
    <text evidence="1">Belongs to the JHDM3 histone demethylase family.</text>
</comment>
<dbReference type="PANTHER" id="PTHR10694:SF7">
    <property type="entry name" value="[HISTONE H3]-TRIMETHYL-L-LYSINE(9) DEMETHYLASE"/>
    <property type="match status" value="1"/>
</dbReference>
<feature type="compositionally biased region" description="Polar residues" evidence="7">
    <location>
        <begin position="1319"/>
        <end position="1340"/>
    </location>
</feature>
<keyword evidence="12" id="KW-1185">Reference proteome</keyword>
<dbReference type="Gene3D" id="2.60.120.650">
    <property type="entry name" value="Cupin"/>
    <property type="match status" value="2"/>
</dbReference>
<feature type="compositionally biased region" description="Low complexity" evidence="7">
    <location>
        <begin position="1174"/>
        <end position="1195"/>
    </location>
</feature>
<gene>
    <name evidence="11" type="ORF">BKA67DRAFT_655011</name>
</gene>
<feature type="compositionally biased region" description="Polar residues" evidence="7">
    <location>
        <begin position="1477"/>
        <end position="1500"/>
    </location>
</feature>
<dbReference type="Pfam" id="PF23258">
    <property type="entry name" value="DUF7072"/>
    <property type="match status" value="1"/>
</dbReference>
<feature type="compositionally biased region" description="Basic residues" evidence="7">
    <location>
        <begin position="259"/>
        <end position="270"/>
    </location>
</feature>
<dbReference type="GO" id="GO:0010468">
    <property type="term" value="P:regulation of gene expression"/>
    <property type="evidence" value="ECO:0007669"/>
    <property type="project" value="TreeGrafter"/>
</dbReference>
<dbReference type="Pfam" id="PF02373">
    <property type="entry name" value="JmjC"/>
    <property type="match status" value="1"/>
</dbReference>
<evidence type="ECO:0000313" key="11">
    <source>
        <dbReference type="EMBL" id="KAH6656694.1"/>
    </source>
</evidence>
<evidence type="ECO:0000256" key="5">
    <source>
        <dbReference type="ARBA" id="ARBA00022833"/>
    </source>
</evidence>
<feature type="domain" description="JmjN" evidence="8">
    <location>
        <begin position="129"/>
        <end position="170"/>
    </location>
</feature>
<evidence type="ECO:0000256" key="6">
    <source>
        <dbReference type="ARBA" id="ARBA00049349"/>
    </source>
</evidence>
<dbReference type="SMART" id="SM00558">
    <property type="entry name" value="JmjC"/>
    <property type="match status" value="1"/>
</dbReference>
<feature type="compositionally biased region" description="Pro residues" evidence="7">
    <location>
        <begin position="12"/>
        <end position="22"/>
    </location>
</feature>
<dbReference type="GO" id="GO:0140684">
    <property type="term" value="F:histone H3K9me2/H3K9me3 demethylase activity"/>
    <property type="evidence" value="ECO:0007669"/>
    <property type="project" value="UniProtKB-EC"/>
</dbReference>
<dbReference type="PROSITE" id="PS51184">
    <property type="entry name" value="JMJC"/>
    <property type="match status" value="1"/>
</dbReference>
<feature type="compositionally biased region" description="Polar residues" evidence="7">
    <location>
        <begin position="1057"/>
        <end position="1082"/>
    </location>
</feature>
<dbReference type="SMART" id="SM00249">
    <property type="entry name" value="PHD"/>
    <property type="match status" value="1"/>
</dbReference>